<feature type="domain" description="CRAL-TRIO" evidence="1">
    <location>
        <begin position="102"/>
        <end position="266"/>
    </location>
</feature>
<dbReference type="SUPFAM" id="SSF46938">
    <property type="entry name" value="CRAL/TRIO N-terminal domain"/>
    <property type="match status" value="1"/>
</dbReference>
<dbReference type="CDD" id="cd00170">
    <property type="entry name" value="SEC14"/>
    <property type="match status" value="1"/>
</dbReference>
<dbReference type="PRINTS" id="PR00180">
    <property type="entry name" value="CRETINALDHBP"/>
</dbReference>
<dbReference type="EMBL" id="UFQS01000673">
    <property type="protein sequence ID" value="SSX06044.1"/>
    <property type="molecule type" value="Genomic_DNA"/>
</dbReference>
<evidence type="ECO:0000313" key="2">
    <source>
        <dbReference type="EMBL" id="SSX06044.1"/>
    </source>
</evidence>
<reference evidence="2" key="1">
    <citation type="submission" date="2018-04" db="EMBL/GenBank/DDBJ databases">
        <authorList>
            <person name="Go L.Y."/>
            <person name="Mitchell J.A."/>
        </authorList>
    </citation>
    <scope>NUCLEOTIDE SEQUENCE</scope>
    <source>
        <tissue evidence="2">Whole organism</tissue>
    </source>
</reference>
<organism evidence="2">
    <name type="scientific">Culicoides sonorensis</name>
    <name type="common">Biting midge</name>
    <dbReference type="NCBI Taxonomy" id="179676"/>
    <lineage>
        <taxon>Eukaryota</taxon>
        <taxon>Metazoa</taxon>
        <taxon>Ecdysozoa</taxon>
        <taxon>Arthropoda</taxon>
        <taxon>Hexapoda</taxon>
        <taxon>Insecta</taxon>
        <taxon>Pterygota</taxon>
        <taxon>Neoptera</taxon>
        <taxon>Endopterygota</taxon>
        <taxon>Diptera</taxon>
        <taxon>Nematocera</taxon>
        <taxon>Chironomoidea</taxon>
        <taxon>Ceratopogonidae</taxon>
        <taxon>Ceratopogoninae</taxon>
        <taxon>Culicoides</taxon>
        <taxon>Monoculicoides</taxon>
    </lineage>
</organism>
<dbReference type="PANTHER" id="PTHR10174:SF166">
    <property type="entry name" value="LD40136P"/>
    <property type="match status" value="1"/>
</dbReference>
<gene>
    <name evidence="2" type="primary">CSON013388</name>
</gene>
<dbReference type="PANTHER" id="PTHR10174">
    <property type="entry name" value="ALPHA-TOCOPHEROL TRANSFER PROTEIN-RELATED"/>
    <property type="match status" value="1"/>
</dbReference>
<evidence type="ECO:0000313" key="3">
    <source>
        <dbReference type="EMBL" id="SSX26401.1"/>
    </source>
</evidence>
<dbReference type="SUPFAM" id="SSF52087">
    <property type="entry name" value="CRAL/TRIO domain"/>
    <property type="match status" value="1"/>
</dbReference>
<name>A0A336KMD3_CULSO</name>
<dbReference type="OMA" id="HETQIAG"/>
<dbReference type="Pfam" id="PF00650">
    <property type="entry name" value="CRAL_TRIO"/>
    <property type="match status" value="1"/>
</dbReference>
<dbReference type="Gene3D" id="3.40.525.10">
    <property type="entry name" value="CRAL-TRIO lipid binding domain"/>
    <property type="match status" value="1"/>
</dbReference>
<dbReference type="EMBL" id="UFQT01000673">
    <property type="protein sequence ID" value="SSX26401.1"/>
    <property type="molecule type" value="Genomic_DNA"/>
</dbReference>
<sequence length="323" mass="38401">MKTKTMTMQENSENTSELAPIFQHIALNYLREDENIRTQALEQFREWITKDPNIKNCRLDSTFLLKFMRTKKYNISLAYSILKEYLSVFRLYPRWFEKISVDDQLLLDFFMDGVLIPLPDRDEDGCQIIIYNLKNMNLDKFCSQEFYRLQVLVYHIFFEDHETQIAGVNVCINFTGFDMKRLAMFSLIDFSNFGRIVRHAIPIRLAKLNFINMSKYYKPFYEVVMSLMTPKLKKRVHSYKNFKDLKKVMDLSILPKEFGGKQELSDVLQQFVKKMKSRREVIRELGDMRIELPKHTNNDWYLNNNSSKIGSGMVGSFRRLSLD</sequence>
<dbReference type="InterPro" id="IPR001251">
    <property type="entry name" value="CRAL-TRIO_dom"/>
</dbReference>
<protein>
    <submittedName>
        <fullName evidence="2">CSON013388 protein</fullName>
    </submittedName>
</protein>
<dbReference type="PROSITE" id="PS50191">
    <property type="entry name" value="CRAL_TRIO"/>
    <property type="match status" value="1"/>
</dbReference>
<evidence type="ECO:0000259" key="1">
    <source>
        <dbReference type="PROSITE" id="PS50191"/>
    </source>
</evidence>
<dbReference type="GO" id="GO:0016020">
    <property type="term" value="C:membrane"/>
    <property type="evidence" value="ECO:0007669"/>
    <property type="project" value="TreeGrafter"/>
</dbReference>
<dbReference type="Gene3D" id="1.10.8.20">
    <property type="entry name" value="N-terminal domain of phosphatidylinositol transfer protein sec14p"/>
    <property type="match status" value="1"/>
</dbReference>
<dbReference type="GO" id="GO:1902936">
    <property type="term" value="F:phosphatidylinositol bisphosphate binding"/>
    <property type="evidence" value="ECO:0007669"/>
    <property type="project" value="TreeGrafter"/>
</dbReference>
<dbReference type="InterPro" id="IPR036865">
    <property type="entry name" value="CRAL-TRIO_dom_sf"/>
</dbReference>
<accession>A0A336KMD3</accession>
<proteinExistence type="predicted"/>
<reference evidence="3" key="2">
    <citation type="submission" date="2018-07" db="EMBL/GenBank/DDBJ databases">
        <authorList>
            <person name="Quirk P.G."/>
            <person name="Krulwich T.A."/>
        </authorList>
    </citation>
    <scope>NUCLEOTIDE SEQUENCE</scope>
</reference>
<dbReference type="InterPro" id="IPR036273">
    <property type="entry name" value="CRAL/TRIO_N_dom_sf"/>
</dbReference>
<dbReference type="AlphaFoldDB" id="A0A336KMD3"/>
<dbReference type="VEuPathDB" id="VectorBase:CSON013388"/>